<proteinExistence type="predicted"/>
<dbReference type="GO" id="GO:0008270">
    <property type="term" value="F:zinc ion binding"/>
    <property type="evidence" value="ECO:0007669"/>
    <property type="project" value="UniProtKB-KW"/>
</dbReference>
<evidence type="ECO:0000259" key="3">
    <source>
        <dbReference type="PROSITE" id="PS50157"/>
    </source>
</evidence>
<dbReference type="SMART" id="SM00355">
    <property type="entry name" value="ZnF_C2H2"/>
    <property type="match status" value="3"/>
</dbReference>
<reference evidence="4" key="1">
    <citation type="journal article" date="2020" name="G3 (Bethesda)">
        <title>High-Quality Assemblies for Three Invasive Social Wasps from the &lt;i&gt;Vespula&lt;/i&gt; Genus.</title>
        <authorList>
            <person name="Harrop T.W.R."/>
            <person name="Guhlin J."/>
            <person name="McLaughlin G.M."/>
            <person name="Permina E."/>
            <person name="Stockwell P."/>
            <person name="Gilligan J."/>
            <person name="Le Lec M.F."/>
            <person name="Gruber M.A.M."/>
            <person name="Quinn O."/>
            <person name="Lovegrove M."/>
            <person name="Duncan E.J."/>
            <person name="Remnant E.J."/>
            <person name="Van Eeckhoven J."/>
            <person name="Graham B."/>
            <person name="Knapp R.A."/>
            <person name="Langford K.W."/>
            <person name="Kronenberg Z."/>
            <person name="Press M.O."/>
            <person name="Eacker S.M."/>
            <person name="Wilson-Rankin E.E."/>
            <person name="Purcell J."/>
            <person name="Lester P.J."/>
            <person name="Dearden P.K."/>
        </authorList>
    </citation>
    <scope>NUCLEOTIDE SEQUENCE</scope>
    <source>
        <strain evidence="4">Volc-1</strain>
    </source>
</reference>
<feature type="domain" description="C2H2-type" evidence="3">
    <location>
        <begin position="500"/>
        <end position="527"/>
    </location>
</feature>
<feature type="compositionally biased region" description="Basic and acidic residues" evidence="2">
    <location>
        <begin position="104"/>
        <end position="113"/>
    </location>
</feature>
<feature type="region of interest" description="Disordered" evidence="2">
    <location>
        <begin position="101"/>
        <end position="138"/>
    </location>
</feature>
<name>A0A834KLS9_VESPE</name>
<comment type="caution">
    <text evidence="4">The sequence shown here is derived from an EMBL/GenBank/DDBJ whole genome shotgun (WGS) entry which is preliminary data.</text>
</comment>
<dbReference type="PANTHER" id="PTHR21174:SF0">
    <property type="entry name" value="HD PHOSPHOHYDROLASE FAMILY PROTEIN-RELATED"/>
    <property type="match status" value="1"/>
</dbReference>
<feature type="region of interest" description="Disordered" evidence="2">
    <location>
        <begin position="576"/>
        <end position="596"/>
    </location>
</feature>
<gene>
    <name evidence="4" type="ORF">H0235_013837</name>
</gene>
<dbReference type="InterPro" id="IPR009218">
    <property type="entry name" value="HD_phosphohydro"/>
</dbReference>
<evidence type="ECO:0000313" key="4">
    <source>
        <dbReference type="EMBL" id="KAF7408985.1"/>
    </source>
</evidence>
<keyword evidence="5" id="KW-1185">Reference proteome</keyword>
<dbReference type="InterPro" id="IPR013087">
    <property type="entry name" value="Znf_C2H2_type"/>
</dbReference>
<accession>A0A834KLS9</accession>
<dbReference type="PANTHER" id="PTHR21174">
    <property type="match status" value="1"/>
</dbReference>
<dbReference type="EMBL" id="JACSDY010000014">
    <property type="protein sequence ID" value="KAF7408985.1"/>
    <property type="molecule type" value="Genomic_DNA"/>
</dbReference>
<keyword evidence="1" id="KW-0863">Zinc-finger</keyword>
<dbReference type="Gene3D" id="3.30.160.60">
    <property type="entry name" value="Classic Zinc Finger"/>
    <property type="match status" value="1"/>
</dbReference>
<keyword evidence="1" id="KW-0479">Metal-binding</keyword>
<dbReference type="SUPFAM" id="SSF57667">
    <property type="entry name" value="beta-beta-alpha zinc fingers"/>
    <property type="match status" value="1"/>
</dbReference>
<dbReference type="AlphaFoldDB" id="A0A834KLS9"/>
<evidence type="ECO:0000256" key="1">
    <source>
        <dbReference type="PROSITE-ProRule" id="PRU00042"/>
    </source>
</evidence>
<dbReference type="PROSITE" id="PS50157">
    <property type="entry name" value="ZINC_FINGER_C2H2_2"/>
    <property type="match status" value="3"/>
</dbReference>
<dbReference type="PROSITE" id="PS00028">
    <property type="entry name" value="ZINC_FINGER_C2H2_1"/>
    <property type="match status" value="2"/>
</dbReference>
<protein>
    <recommendedName>
        <fullName evidence="3">C2H2-type domain-containing protein</fullName>
    </recommendedName>
</protein>
<dbReference type="Proteomes" id="UP000600918">
    <property type="component" value="Unassembled WGS sequence"/>
</dbReference>
<evidence type="ECO:0000256" key="2">
    <source>
        <dbReference type="SAM" id="MobiDB-lite"/>
    </source>
</evidence>
<keyword evidence="1" id="KW-0862">Zinc</keyword>
<evidence type="ECO:0000313" key="5">
    <source>
        <dbReference type="Proteomes" id="UP000600918"/>
    </source>
</evidence>
<sequence>MEDVNIYEKITPEELINTSCSESYGKDTEFVILDKCITVEDNMVVGEEIEVNENMDSHQKVPEDCNNHIKDIPTSTEENINTSNKEITDCAETCSIISSTSSNTKEDLSKNNDKQSSMAMKDESTIEYSSNTDDESQGDDETIATFVTAAGQQLALYAVEDSEDIFAVSLYDESGEPPTNFQFLMKVDVERLIGEGAVRTVKKPSQIKKHLLTMQSSMLFSKECLLNHEAENDIGKNIVQDNYQIKEHQSPWIRNSCLSKEIDAKLDVPIDMNAKSEDSSVTYVVMDNCAVKLGDSSVNENVENNQEVLEQSTVQYILFEDNESDSELTFDEIQTTLQNMKSEQQTFSRKSFKKTIKVEDESSRLGISCSKTIISNGIELHTDRLNTSKESVECSQSKVIHTECKAKRSRKQQLTSVNREDSEIIIQPASLPTENRNENIKTKDLDEEESMSPIKKNIVEITIDENKDKYSSDKENDVIMVGDSEDEAKENVSKLTGTLLQCEFCSRRFRQKRALDTHSRVCSKSSSDVIKLDPQKHNHVNNVDKKKDTKLYACKICEEKFEVVVALARHVRLEHSQKKKRISSKSSGEPDSEESYSMDITKENVRIHKKTKRKKDQSMSYSWETKKLCCKDCGRWFSSAASLNAHYLQHDTKRPETMALLENSWKEATEALDNNVCNIWFNKLKKAHSEEKRTYHNLDLLCEKLNHYYEIKNNLRNPRALLLALFFQNLEYDPKVKDEEIKNLEHFIVFAEEAGITMYSELREETCALLKIAATHSTEAHKVEGSFGCQDVHYFLDLDMVVLGSLPENYAEYRGKIRGEYAFLSEPIYTALRLKVLQNFVQIPNIFATKVFREKFEAQARENIQAEIELLS</sequence>
<dbReference type="InterPro" id="IPR036236">
    <property type="entry name" value="Znf_C2H2_sf"/>
</dbReference>
<organism evidence="4 5">
    <name type="scientific">Vespula pensylvanica</name>
    <name type="common">Western yellow jacket</name>
    <name type="synonym">Wasp</name>
    <dbReference type="NCBI Taxonomy" id="30213"/>
    <lineage>
        <taxon>Eukaryota</taxon>
        <taxon>Metazoa</taxon>
        <taxon>Ecdysozoa</taxon>
        <taxon>Arthropoda</taxon>
        <taxon>Hexapoda</taxon>
        <taxon>Insecta</taxon>
        <taxon>Pterygota</taxon>
        <taxon>Neoptera</taxon>
        <taxon>Endopterygota</taxon>
        <taxon>Hymenoptera</taxon>
        <taxon>Apocrita</taxon>
        <taxon>Aculeata</taxon>
        <taxon>Vespoidea</taxon>
        <taxon>Vespidae</taxon>
        <taxon>Vespinae</taxon>
        <taxon>Vespula</taxon>
    </lineage>
</organism>
<feature type="domain" description="C2H2-type" evidence="3">
    <location>
        <begin position="552"/>
        <end position="580"/>
    </location>
</feature>
<feature type="domain" description="C2H2-type" evidence="3">
    <location>
        <begin position="628"/>
        <end position="655"/>
    </location>
</feature>